<organism evidence="1 2">
    <name type="scientific">Desulfosporosinus acididurans</name>
    <dbReference type="NCBI Taxonomy" id="476652"/>
    <lineage>
        <taxon>Bacteria</taxon>
        <taxon>Bacillati</taxon>
        <taxon>Bacillota</taxon>
        <taxon>Clostridia</taxon>
        <taxon>Eubacteriales</taxon>
        <taxon>Desulfitobacteriaceae</taxon>
        <taxon>Desulfosporosinus</taxon>
    </lineage>
</organism>
<keyword evidence="1" id="KW-0808">Transferase</keyword>
<dbReference type="SUPFAM" id="SSF52540">
    <property type="entry name" value="P-loop containing nucleoside triphosphate hydrolases"/>
    <property type="match status" value="1"/>
</dbReference>
<protein>
    <submittedName>
        <fullName evidence="1">Cytidylate kinase</fullName>
        <ecNumber evidence="1">2.7.4.25</ecNumber>
    </submittedName>
</protein>
<dbReference type="STRING" id="476652.DEAC_c43340"/>
<gene>
    <name evidence="1" type="primary">cmk_3</name>
    <name evidence="1" type="ORF">DEAC_c43340</name>
</gene>
<dbReference type="PATRIC" id="fig|476652.3.peg.4600"/>
<dbReference type="InterPro" id="IPR027417">
    <property type="entry name" value="P-loop_NTPase"/>
</dbReference>
<name>A0A0J1IG66_9FIRM</name>
<dbReference type="GO" id="GO:0016301">
    <property type="term" value="F:kinase activity"/>
    <property type="evidence" value="ECO:0007669"/>
    <property type="project" value="UniProtKB-KW"/>
</dbReference>
<dbReference type="PANTHER" id="PTHR37816">
    <property type="entry name" value="YALI0E33011P"/>
    <property type="match status" value="1"/>
</dbReference>
<evidence type="ECO:0000313" key="2">
    <source>
        <dbReference type="Proteomes" id="UP000036356"/>
    </source>
</evidence>
<dbReference type="EC" id="2.7.4.25" evidence="1"/>
<dbReference type="Gene3D" id="3.40.50.300">
    <property type="entry name" value="P-loop containing nucleotide triphosphate hydrolases"/>
    <property type="match status" value="1"/>
</dbReference>
<sequence>MMKFNIIHVTGASGSGTTTLAKFICCKYGYTHLDTDDFFWEAIDPPFTVNREITTRQDLMLEAIERAGKCVISGSLTGWGDIFIPRFNLVIYLYTATELRLKRLRNRELQRFGGRILPGGDMHKEHEEFIKWAAAYDTGGVEMRSAELHREWLKQILCPIIELNGNLSCDENLKRIEHNFYLG</sequence>
<accession>A0A0J1IG66</accession>
<dbReference type="Proteomes" id="UP000036356">
    <property type="component" value="Unassembled WGS sequence"/>
</dbReference>
<dbReference type="InterPro" id="IPR052922">
    <property type="entry name" value="Cytidylate_Kinase-2"/>
</dbReference>
<comment type="caution">
    <text evidence="1">The sequence shown here is derived from an EMBL/GenBank/DDBJ whole genome shotgun (WGS) entry which is preliminary data.</text>
</comment>
<keyword evidence="1" id="KW-0418">Kinase</keyword>
<keyword evidence="2" id="KW-1185">Reference proteome</keyword>
<dbReference type="EMBL" id="LDZY01000028">
    <property type="protein sequence ID" value="KLU63731.1"/>
    <property type="molecule type" value="Genomic_DNA"/>
</dbReference>
<dbReference type="PANTHER" id="PTHR37816:SF2">
    <property type="entry name" value="DNA TOPOLOGY MODULATION PROTEIN FLAR-RELATED PROTEIN"/>
    <property type="match status" value="1"/>
</dbReference>
<dbReference type="AlphaFoldDB" id="A0A0J1IG66"/>
<reference evidence="1 2" key="1">
    <citation type="submission" date="2015-06" db="EMBL/GenBank/DDBJ databases">
        <title>Draft genome of the moderately acidophilic sulfate reducer Candidatus Desulfosporosinus acididurans strain M1.</title>
        <authorList>
            <person name="Poehlein A."/>
            <person name="Petzsch P."/>
            <person name="Johnson B.D."/>
            <person name="Schloemann M."/>
            <person name="Daniel R."/>
            <person name="Muehling M."/>
        </authorList>
    </citation>
    <scope>NUCLEOTIDE SEQUENCE [LARGE SCALE GENOMIC DNA]</scope>
    <source>
        <strain evidence="1 2">M1</strain>
    </source>
</reference>
<evidence type="ECO:0000313" key="1">
    <source>
        <dbReference type="EMBL" id="KLU63731.1"/>
    </source>
</evidence>
<dbReference type="NCBIfam" id="NF004861">
    <property type="entry name" value="PRK06217.1"/>
    <property type="match status" value="1"/>
</dbReference>
<proteinExistence type="predicted"/>